<accession>A0A5S9IR83</accession>
<dbReference type="AlphaFoldDB" id="A0A5S9IR83"/>
<name>A0A5S9IR83_UABAM</name>
<dbReference type="KEGG" id="uam:UABAM_04358"/>
<dbReference type="SUPFAM" id="SSF110296">
    <property type="entry name" value="Oligoxyloglucan reducing end-specific cellobiohydrolase"/>
    <property type="match status" value="1"/>
</dbReference>
<dbReference type="OrthoDB" id="9809962at2"/>
<evidence type="ECO:0000256" key="1">
    <source>
        <dbReference type="SAM" id="SignalP"/>
    </source>
</evidence>
<dbReference type="Proteomes" id="UP000326354">
    <property type="component" value="Chromosome"/>
</dbReference>
<sequence>MKIIALLFTIHLCFTLTAENENWEKVFSAKDIISFAQDDSSSSSKNIWAASTSGKLFFSTDGQSWNTSNVQTEGSISHVVSQENIVFVAFRNKKKDSPLLSLSLDGGKNWNRVGQDIISQLPSSDVIFVTDITISKNSLFVVTRDFRPHNPTSRCFRSDNFGASWSLIHQMSDQHSINTVAVDSNRDVLLGTSSGVLRSKNGHGNWEPLNGGMETNKKTPFVKSISYNHTLGERFAATSAGIFKSHEEGAWQFPKGSNWQNVSSHKSQQAAVALNLIHNYSTSYIVMGTHERSGIGGHFFSTSRLFISNNSQNVTWKEIDLGSLTKKPLYDVIVHERHVIIATSEGVFKSTKSILELGRANSPKTSSAAKVIFFDLGDTLVVSGKKWATGAQQILQQMKSKRLGIISNTGNLSRSQLLELLPQDFSFDSFDENLILLSSEVKIEKPDPQIFQMAIKRAQQINPSLEAQDCLFVTEDMEHLSIARGLGIQTAILVDGKLIRVE</sequence>
<dbReference type="Gene3D" id="3.40.50.1000">
    <property type="entry name" value="HAD superfamily/HAD-like"/>
    <property type="match status" value="1"/>
</dbReference>
<proteinExistence type="predicted"/>
<dbReference type="InterPro" id="IPR023214">
    <property type="entry name" value="HAD_sf"/>
</dbReference>
<feature type="chain" id="PRO_5025039990" evidence="1">
    <location>
        <begin position="19"/>
        <end position="502"/>
    </location>
</feature>
<dbReference type="Gene3D" id="2.130.10.10">
    <property type="entry name" value="YVTN repeat-like/Quinoprotein amine dehydrogenase"/>
    <property type="match status" value="1"/>
</dbReference>
<keyword evidence="3" id="KW-1185">Reference proteome</keyword>
<evidence type="ECO:0000313" key="3">
    <source>
        <dbReference type="Proteomes" id="UP000326354"/>
    </source>
</evidence>
<dbReference type="RefSeq" id="WP_151970053.1">
    <property type="nucleotide sequence ID" value="NZ_AP019860.1"/>
</dbReference>
<dbReference type="InterPro" id="IPR015943">
    <property type="entry name" value="WD40/YVTN_repeat-like_dom_sf"/>
</dbReference>
<dbReference type="EMBL" id="AP019860">
    <property type="protein sequence ID" value="BBM85972.1"/>
    <property type="molecule type" value="Genomic_DNA"/>
</dbReference>
<feature type="signal peptide" evidence="1">
    <location>
        <begin position="1"/>
        <end position="18"/>
    </location>
</feature>
<protein>
    <submittedName>
        <fullName evidence="2">Uncharacterized protein</fullName>
    </submittedName>
</protein>
<gene>
    <name evidence="2" type="ORF">UABAM_04358</name>
</gene>
<dbReference type="SUPFAM" id="SSF56784">
    <property type="entry name" value="HAD-like"/>
    <property type="match status" value="1"/>
</dbReference>
<reference evidence="2 3" key="1">
    <citation type="submission" date="2019-08" db="EMBL/GenBank/DDBJ databases">
        <title>Complete genome sequence of Candidatus Uab amorphum.</title>
        <authorList>
            <person name="Shiratori T."/>
            <person name="Suzuki S."/>
            <person name="Kakizawa Y."/>
            <person name="Ishida K."/>
        </authorList>
    </citation>
    <scope>NUCLEOTIDE SEQUENCE [LARGE SCALE GENOMIC DNA]</scope>
    <source>
        <strain evidence="2 3">SRT547</strain>
    </source>
</reference>
<keyword evidence="1" id="KW-0732">Signal</keyword>
<dbReference type="InterPro" id="IPR036412">
    <property type="entry name" value="HAD-like_sf"/>
</dbReference>
<organism evidence="2 3">
    <name type="scientific">Uabimicrobium amorphum</name>
    <dbReference type="NCBI Taxonomy" id="2596890"/>
    <lineage>
        <taxon>Bacteria</taxon>
        <taxon>Pseudomonadati</taxon>
        <taxon>Planctomycetota</taxon>
        <taxon>Candidatus Uabimicrobiia</taxon>
        <taxon>Candidatus Uabimicrobiales</taxon>
        <taxon>Candidatus Uabimicrobiaceae</taxon>
        <taxon>Candidatus Uabimicrobium</taxon>
    </lineage>
</organism>
<evidence type="ECO:0000313" key="2">
    <source>
        <dbReference type="EMBL" id="BBM85972.1"/>
    </source>
</evidence>